<gene>
    <name evidence="7" type="ORF">Mb0808</name>
</gene>
<dbReference type="PANTHER" id="PTHR46679">
    <property type="match status" value="1"/>
</dbReference>
<evidence type="ECO:0000256" key="2">
    <source>
        <dbReference type="ARBA" id="ARBA00022448"/>
    </source>
</evidence>
<sequence>MIIYMQNINYTNPIIGKITDANPDTFIIFFVQECPYCQKALHLLRNSGVAYKGYDINSINGNMPRLLDTLNQYSYLTNFNSNHNTKPIIFINGKFLGGSTELAQYLSNQFTY</sequence>
<evidence type="ECO:0000256" key="1">
    <source>
        <dbReference type="ARBA" id="ARBA00007787"/>
    </source>
</evidence>
<keyword evidence="2" id="KW-0813">Transport</keyword>
<dbReference type="InterPro" id="IPR011767">
    <property type="entry name" value="GLR_AS"/>
</dbReference>
<proteinExistence type="inferred from homology"/>
<evidence type="ECO:0000313" key="7">
    <source>
        <dbReference type="EMBL" id="UFX99859.1"/>
    </source>
</evidence>
<evidence type="ECO:0000256" key="4">
    <source>
        <dbReference type="ARBA" id="ARBA00023157"/>
    </source>
</evidence>
<dbReference type="PANTHER" id="PTHR46679:SF1">
    <property type="entry name" value="GLUTAREDOXIN-2, MITOCHONDRIAL"/>
    <property type="match status" value="1"/>
</dbReference>
<protein>
    <submittedName>
        <fullName evidence="7">Glutaredoxin</fullName>
    </submittedName>
</protein>
<dbReference type="EMBL" id="MH046811">
    <property type="protein sequence ID" value="UFX99859.1"/>
    <property type="molecule type" value="Genomic_DNA"/>
</dbReference>
<comment type="similarity">
    <text evidence="1">Belongs to the glutaredoxin family.</text>
</comment>
<dbReference type="InterPro" id="IPR002109">
    <property type="entry name" value="Glutaredoxin"/>
</dbReference>
<keyword evidence="5" id="KW-0676">Redox-active center</keyword>
<dbReference type="GO" id="GO:0015035">
    <property type="term" value="F:protein-disulfide reductase activity"/>
    <property type="evidence" value="ECO:0007669"/>
    <property type="project" value="TreeGrafter"/>
</dbReference>
<dbReference type="Gene3D" id="3.40.30.10">
    <property type="entry name" value="Glutaredoxin"/>
    <property type="match status" value="1"/>
</dbReference>
<reference evidence="7" key="1">
    <citation type="submission" date="2018-03" db="EMBL/GenBank/DDBJ databases">
        <title>Draft genome sequences of Megaviruse, new member of the family Mimiviridae isolated from water in Shanghai, China.</title>
        <authorList>
            <person name="Xia Y."/>
        </authorList>
    </citation>
    <scope>NUCLEOTIDE SEQUENCE</scope>
    <source>
        <strain evidence="7">SH</strain>
    </source>
</reference>
<evidence type="ECO:0000259" key="6">
    <source>
        <dbReference type="Pfam" id="PF00462"/>
    </source>
</evidence>
<organism evidence="7">
    <name type="scientific">Megavirus baoshan</name>
    <dbReference type="NCBI Taxonomy" id="2496520"/>
    <lineage>
        <taxon>Viruses</taxon>
        <taxon>Varidnaviria</taxon>
        <taxon>Bamfordvirae</taxon>
        <taxon>Nucleocytoviricota</taxon>
        <taxon>Megaviricetes</taxon>
        <taxon>Imitervirales</taxon>
        <taxon>Mimiviridae</taxon>
        <taxon>Megamimivirinae</taxon>
        <taxon>Megavirus</taxon>
        <taxon>Megavirus baoshanense</taxon>
    </lineage>
</organism>
<accession>A0A8K1T2T0</accession>
<evidence type="ECO:0000256" key="3">
    <source>
        <dbReference type="ARBA" id="ARBA00022982"/>
    </source>
</evidence>
<dbReference type="Pfam" id="PF00462">
    <property type="entry name" value="Glutaredoxin"/>
    <property type="match status" value="1"/>
</dbReference>
<dbReference type="SUPFAM" id="SSF52833">
    <property type="entry name" value="Thioredoxin-like"/>
    <property type="match status" value="1"/>
</dbReference>
<dbReference type="InterPro" id="IPR036249">
    <property type="entry name" value="Thioredoxin-like_sf"/>
</dbReference>
<dbReference type="PROSITE" id="PS00195">
    <property type="entry name" value="GLUTAREDOXIN_1"/>
    <property type="match status" value="1"/>
</dbReference>
<feature type="domain" description="Glutaredoxin" evidence="6">
    <location>
        <begin position="28"/>
        <end position="95"/>
    </location>
</feature>
<keyword evidence="3" id="KW-0249">Electron transport</keyword>
<name>A0A8K1T2T0_9VIRU</name>
<evidence type="ECO:0000256" key="5">
    <source>
        <dbReference type="ARBA" id="ARBA00023284"/>
    </source>
</evidence>
<keyword evidence="4" id="KW-1015">Disulfide bond</keyword>